<feature type="region of interest" description="Disordered" evidence="2">
    <location>
        <begin position="125"/>
        <end position="183"/>
    </location>
</feature>
<evidence type="ECO:0000256" key="1">
    <source>
        <dbReference type="SAM" id="Coils"/>
    </source>
</evidence>
<feature type="coiled-coil region" evidence="1">
    <location>
        <begin position="21"/>
        <end position="91"/>
    </location>
</feature>
<evidence type="ECO:0000313" key="4">
    <source>
        <dbReference type="EMBL" id="EMA09928.1"/>
    </source>
</evidence>
<reference evidence="4 5" key="1">
    <citation type="journal article" date="2014" name="PLoS Genet.">
        <title>Phylogenetically driven sequencing of extremely halophilic archaea reveals strategies for static and dynamic osmo-response.</title>
        <authorList>
            <person name="Becker E.A."/>
            <person name="Seitzer P.M."/>
            <person name="Tritt A."/>
            <person name="Larsen D."/>
            <person name="Krusor M."/>
            <person name="Yao A.I."/>
            <person name="Wu D."/>
            <person name="Madern D."/>
            <person name="Eisen J.A."/>
            <person name="Darling A.E."/>
            <person name="Facciotti M.T."/>
        </authorList>
    </citation>
    <scope>NUCLEOTIDE SEQUENCE [LARGE SCALE GENOMIC DNA]</scope>
    <source>
        <strain evidence="4 5">ATCC 29715</strain>
    </source>
</reference>
<dbReference type="SMART" id="SM00355">
    <property type="entry name" value="ZnF_C2H2"/>
    <property type="match status" value="2"/>
</dbReference>
<dbReference type="AlphaFoldDB" id="M0JNJ0"/>
<gene>
    <name evidence="4" type="ORF">C437_04705</name>
</gene>
<keyword evidence="5" id="KW-1185">Reference proteome</keyword>
<dbReference type="Proteomes" id="UP000011534">
    <property type="component" value="Unassembled WGS sequence"/>
</dbReference>
<protein>
    <recommendedName>
        <fullName evidence="3">C2H2-type domain-containing protein</fullName>
    </recommendedName>
</protein>
<dbReference type="EMBL" id="AOLQ01000014">
    <property type="protein sequence ID" value="EMA09928.1"/>
    <property type="molecule type" value="Genomic_DNA"/>
</dbReference>
<dbReference type="PATRIC" id="fig|662477.6.peg.915"/>
<accession>M0JNJ0</accession>
<feature type="region of interest" description="Disordered" evidence="2">
    <location>
        <begin position="340"/>
        <end position="365"/>
    </location>
</feature>
<evidence type="ECO:0000256" key="2">
    <source>
        <dbReference type="SAM" id="MobiDB-lite"/>
    </source>
</evidence>
<sequence>MSEEDSVELSTSRFQALISRIERLAAEAGKAQGYAQRMEEEQAESAVEEKLDQLEERLYDLEEHAATVDYSEEFRERLEDIQDQVEEWEELQDEKDDFVRDEIEKLGNLYENLAEKHNSFVSTATDSLQQQNQRISELEKSLDIPGEVSSEDSSDSSEEQVEDEEPDEETGEGSEDSDLECPQCGDYFASIQGMSTHTSRSDDHVNIIEFFKNEDGVYECIFCGQYENRDETSFQQHVSQTHGIGLTELYLENFEELAETTRVDDDGFNVNGNIPELHEVKYLEDYSIEKAGEIAADWLDSQEGARRLSTIGEEVFDQELTGASEREKLRQGLDCVDRVESRNDPFDGRKNAYFTGESKEVRRPE</sequence>
<dbReference type="InterPro" id="IPR013087">
    <property type="entry name" value="Znf_C2H2_type"/>
</dbReference>
<feature type="domain" description="C2H2-type" evidence="3">
    <location>
        <begin position="218"/>
        <end position="242"/>
    </location>
</feature>
<feature type="domain" description="C2H2-type" evidence="3">
    <location>
        <begin position="179"/>
        <end position="204"/>
    </location>
</feature>
<comment type="caution">
    <text evidence="4">The sequence shown here is derived from an EMBL/GenBank/DDBJ whole genome shotgun (WGS) entry which is preliminary data.</text>
</comment>
<evidence type="ECO:0000259" key="3">
    <source>
        <dbReference type="SMART" id="SM00355"/>
    </source>
</evidence>
<organism evidence="4 5">
    <name type="scientific">Haloarcula vallismortis ATCC 29715</name>
    <dbReference type="NCBI Taxonomy" id="662477"/>
    <lineage>
        <taxon>Archaea</taxon>
        <taxon>Methanobacteriati</taxon>
        <taxon>Methanobacteriota</taxon>
        <taxon>Stenosarchaea group</taxon>
        <taxon>Halobacteria</taxon>
        <taxon>Halobacteriales</taxon>
        <taxon>Haloarculaceae</taxon>
        <taxon>Haloarcula</taxon>
    </lineage>
</organism>
<dbReference type="Gene3D" id="3.30.160.60">
    <property type="entry name" value="Classic Zinc Finger"/>
    <property type="match status" value="1"/>
</dbReference>
<name>M0JNJ0_HALVA</name>
<dbReference type="RefSeq" id="WP_004515740.1">
    <property type="nucleotide sequence ID" value="NZ_AOLQ01000014.1"/>
</dbReference>
<keyword evidence="1" id="KW-0175">Coiled coil</keyword>
<evidence type="ECO:0000313" key="5">
    <source>
        <dbReference type="Proteomes" id="UP000011534"/>
    </source>
</evidence>
<feature type="compositionally biased region" description="Basic and acidic residues" evidence="2">
    <location>
        <begin position="340"/>
        <end position="350"/>
    </location>
</feature>
<proteinExistence type="predicted"/>
<feature type="compositionally biased region" description="Acidic residues" evidence="2">
    <location>
        <begin position="149"/>
        <end position="179"/>
    </location>
</feature>
<feature type="compositionally biased region" description="Polar residues" evidence="2">
    <location>
        <begin position="125"/>
        <end position="135"/>
    </location>
</feature>